<organism evidence="1 2">
    <name type="scientific">Ceratitis capitata</name>
    <name type="common">Mediterranean fruit fly</name>
    <name type="synonym">Tephritis capitata</name>
    <dbReference type="NCBI Taxonomy" id="7213"/>
    <lineage>
        <taxon>Eukaryota</taxon>
        <taxon>Metazoa</taxon>
        <taxon>Ecdysozoa</taxon>
        <taxon>Arthropoda</taxon>
        <taxon>Hexapoda</taxon>
        <taxon>Insecta</taxon>
        <taxon>Pterygota</taxon>
        <taxon>Neoptera</taxon>
        <taxon>Endopterygota</taxon>
        <taxon>Diptera</taxon>
        <taxon>Brachycera</taxon>
        <taxon>Muscomorpha</taxon>
        <taxon>Tephritoidea</taxon>
        <taxon>Tephritidae</taxon>
        <taxon>Ceratitis</taxon>
        <taxon>Ceratitis</taxon>
    </lineage>
</organism>
<evidence type="ECO:0000313" key="1">
    <source>
        <dbReference type="EMBL" id="CAD7005469.1"/>
    </source>
</evidence>
<proteinExistence type="predicted"/>
<protein>
    <submittedName>
        <fullName evidence="1">(Mediterranean fruit fly) hypothetical protein</fullName>
    </submittedName>
</protein>
<sequence>MQSNVIIKDLHAVSGWDSCEDCAAEVCTISVSTNWVWDNGRKEATVLRRITWSATCRLTFSPFKISLADIDFCAK</sequence>
<evidence type="ECO:0000313" key="2">
    <source>
        <dbReference type="Proteomes" id="UP000606786"/>
    </source>
</evidence>
<dbReference type="AlphaFoldDB" id="A0A811V1W2"/>
<name>A0A811V1W2_CERCA</name>
<keyword evidence="2" id="KW-1185">Reference proteome</keyword>
<gene>
    <name evidence="1" type="ORF">CCAP1982_LOCUS13829</name>
</gene>
<dbReference type="EMBL" id="CAJHJT010000034">
    <property type="protein sequence ID" value="CAD7005469.1"/>
    <property type="molecule type" value="Genomic_DNA"/>
</dbReference>
<reference evidence="1" key="1">
    <citation type="submission" date="2020-11" db="EMBL/GenBank/DDBJ databases">
        <authorList>
            <person name="Whitehead M."/>
        </authorList>
    </citation>
    <scope>NUCLEOTIDE SEQUENCE</scope>
    <source>
        <strain evidence="1">EGII</strain>
    </source>
</reference>
<dbReference type="Proteomes" id="UP000606786">
    <property type="component" value="Unassembled WGS sequence"/>
</dbReference>
<accession>A0A811V1W2</accession>
<comment type="caution">
    <text evidence="1">The sequence shown here is derived from an EMBL/GenBank/DDBJ whole genome shotgun (WGS) entry which is preliminary data.</text>
</comment>